<dbReference type="STRING" id="1047168.A0A0F4GH92"/>
<protein>
    <submittedName>
        <fullName evidence="2">Uncharacterized protein</fullName>
    </submittedName>
</protein>
<organism evidence="2 3">
    <name type="scientific">Zymoseptoria brevis</name>
    <dbReference type="NCBI Taxonomy" id="1047168"/>
    <lineage>
        <taxon>Eukaryota</taxon>
        <taxon>Fungi</taxon>
        <taxon>Dikarya</taxon>
        <taxon>Ascomycota</taxon>
        <taxon>Pezizomycotina</taxon>
        <taxon>Dothideomycetes</taxon>
        <taxon>Dothideomycetidae</taxon>
        <taxon>Mycosphaerellales</taxon>
        <taxon>Mycosphaerellaceae</taxon>
        <taxon>Zymoseptoria</taxon>
    </lineage>
</organism>
<gene>
    <name evidence="2" type="ORF">TI39_contig603g00019</name>
</gene>
<dbReference type="EMBL" id="LAFY01000595">
    <property type="protein sequence ID" value="KJX96746.1"/>
    <property type="molecule type" value="Genomic_DNA"/>
</dbReference>
<feature type="compositionally biased region" description="Polar residues" evidence="1">
    <location>
        <begin position="143"/>
        <end position="154"/>
    </location>
</feature>
<reference evidence="2 3" key="1">
    <citation type="submission" date="2015-03" db="EMBL/GenBank/DDBJ databases">
        <title>RNA-seq based gene annotation and comparative genomics of four Zymoseptoria species reveal species-specific pathogenicity related genes and transposable element activity.</title>
        <authorList>
            <person name="Grandaubert J."/>
            <person name="Bhattacharyya A."/>
            <person name="Stukenbrock E.H."/>
        </authorList>
    </citation>
    <scope>NUCLEOTIDE SEQUENCE [LARGE SCALE GENOMIC DNA]</scope>
    <source>
        <strain evidence="2 3">Zb18110</strain>
    </source>
</reference>
<keyword evidence="3" id="KW-1185">Reference proteome</keyword>
<feature type="region of interest" description="Disordered" evidence="1">
    <location>
        <begin position="1"/>
        <end position="28"/>
    </location>
</feature>
<proteinExistence type="predicted"/>
<feature type="compositionally biased region" description="Basic and acidic residues" evidence="1">
    <location>
        <begin position="282"/>
        <end position="295"/>
    </location>
</feature>
<sequence length="335" mass="36640">MAISSSDPQQPRPHAAVPAAGDSSIQPFLEPDFDPVDYLNRILPSLAASTTSARGIKTVPLAELTSPLQTLLSQLNAQTSRLSNTLTQLTDEIIRSGSRLAYEVEVLRGETLGLKDTLENDLKKDIDVFATQSTKENRGADTAQDTTADQLKNSPETEPEYLERLRTLTTIRERLDAVIKTFGSAMQWPIAPSELSLTSSLISVSAPDSNDESRSREEVGQQFAERLRQEINDLMATGTEGLEAADARIAELRDLAEVWRGTAEEKARLKQVDALQKLVDDKRRSLDKSSGDAGRKATALPVRGHDLRYGGVDPSRPQPEAGSGYGFLQNLRNLT</sequence>
<dbReference type="AlphaFoldDB" id="A0A0F4GH92"/>
<dbReference type="Gene3D" id="6.10.250.2790">
    <property type="match status" value="1"/>
</dbReference>
<evidence type="ECO:0000313" key="3">
    <source>
        <dbReference type="Proteomes" id="UP000033647"/>
    </source>
</evidence>
<comment type="caution">
    <text evidence="2">The sequence shown here is derived from an EMBL/GenBank/DDBJ whole genome shotgun (WGS) entry which is preliminary data.</text>
</comment>
<dbReference type="Proteomes" id="UP000033647">
    <property type="component" value="Unassembled WGS sequence"/>
</dbReference>
<name>A0A0F4GH92_9PEZI</name>
<feature type="region of interest" description="Disordered" evidence="1">
    <location>
        <begin position="133"/>
        <end position="160"/>
    </location>
</feature>
<feature type="region of interest" description="Disordered" evidence="1">
    <location>
        <begin position="282"/>
        <end position="326"/>
    </location>
</feature>
<accession>A0A0F4GH92</accession>
<evidence type="ECO:0000313" key="2">
    <source>
        <dbReference type="EMBL" id="KJX96746.1"/>
    </source>
</evidence>
<evidence type="ECO:0000256" key="1">
    <source>
        <dbReference type="SAM" id="MobiDB-lite"/>
    </source>
</evidence>
<dbReference type="OrthoDB" id="5413829at2759"/>